<evidence type="ECO:0000256" key="2">
    <source>
        <dbReference type="ARBA" id="ARBA00022670"/>
    </source>
</evidence>
<organism evidence="5">
    <name type="scientific">marine sediment metagenome</name>
    <dbReference type="NCBI Taxonomy" id="412755"/>
    <lineage>
        <taxon>unclassified sequences</taxon>
        <taxon>metagenomes</taxon>
        <taxon>ecological metagenomes</taxon>
    </lineage>
</organism>
<evidence type="ECO:0000256" key="4">
    <source>
        <dbReference type="ARBA" id="ARBA00022801"/>
    </source>
</evidence>
<dbReference type="AlphaFoldDB" id="X0ZUW1"/>
<protein>
    <recommendedName>
        <fullName evidence="6">Hydrogenase 3 maturation protease</fullName>
    </recommendedName>
</protein>
<dbReference type="GO" id="GO:0008047">
    <property type="term" value="F:enzyme activator activity"/>
    <property type="evidence" value="ECO:0007669"/>
    <property type="project" value="InterPro"/>
</dbReference>
<evidence type="ECO:0000256" key="1">
    <source>
        <dbReference type="ARBA" id="ARBA00006814"/>
    </source>
</evidence>
<proteinExistence type="inferred from homology"/>
<dbReference type="PANTHER" id="PTHR30302">
    <property type="entry name" value="HYDROGENASE 1 MATURATION PROTEASE"/>
    <property type="match status" value="1"/>
</dbReference>
<keyword evidence="3" id="KW-0064">Aspartyl protease</keyword>
<dbReference type="PRINTS" id="PR00446">
    <property type="entry name" value="HYDRGNUPTAKE"/>
</dbReference>
<dbReference type="NCBIfam" id="TIGR00142">
    <property type="entry name" value="hycI"/>
    <property type="match status" value="1"/>
</dbReference>
<reference evidence="5" key="1">
    <citation type="journal article" date="2014" name="Front. Microbiol.">
        <title>High frequency of phylogenetically diverse reductive dehalogenase-homologous genes in deep subseafloor sedimentary metagenomes.</title>
        <authorList>
            <person name="Kawai M."/>
            <person name="Futagami T."/>
            <person name="Toyoda A."/>
            <person name="Takaki Y."/>
            <person name="Nishi S."/>
            <person name="Hori S."/>
            <person name="Arai W."/>
            <person name="Tsubouchi T."/>
            <person name="Morono Y."/>
            <person name="Uchiyama I."/>
            <person name="Ito T."/>
            <person name="Fujiyama A."/>
            <person name="Inagaki F."/>
            <person name="Takami H."/>
        </authorList>
    </citation>
    <scope>NUCLEOTIDE SEQUENCE</scope>
    <source>
        <strain evidence="5">Expedition CK06-06</strain>
    </source>
</reference>
<dbReference type="InterPro" id="IPR004420">
    <property type="entry name" value="Pept_A31_hyd_mat_HycI"/>
</dbReference>
<gene>
    <name evidence="5" type="ORF">S01H4_10115</name>
</gene>
<dbReference type="NCBIfam" id="TIGR00072">
    <property type="entry name" value="hydrog_prot"/>
    <property type="match status" value="1"/>
</dbReference>
<dbReference type="GO" id="GO:0004190">
    <property type="term" value="F:aspartic-type endopeptidase activity"/>
    <property type="evidence" value="ECO:0007669"/>
    <property type="project" value="UniProtKB-KW"/>
</dbReference>
<dbReference type="GO" id="GO:0016485">
    <property type="term" value="P:protein processing"/>
    <property type="evidence" value="ECO:0007669"/>
    <property type="project" value="TreeGrafter"/>
</dbReference>
<evidence type="ECO:0000313" key="5">
    <source>
        <dbReference type="EMBL" id="GAG61747.1"/>
    </source>
</evidence>
<accession>X0ZUW1</accession>
<keyword evidence="2" id="KW-0645">Protease</keyword>
<dbReference type="PANTHER" id="PTHR30302:SF1">
    <property type="entry name" value="HYDROGENASE 2 MATURATION PROTEASE"/>
    <property type="match status" value="1"/>
</dbReference>
<dbReference type="InterPro" id="IPR000671">
    <property type="entry name" value="Peptidase_A31"/>
</dbReference>
<comment type="similarity">
    <text evidence="1">Belongs to the peptidase A31 family.</text>
</comment>
<dbReference type="SUPFAM" id="SSF53163">
    <property type="entry name" value="HybD-like"/>
    <property type="match status" value="1"/>
</dbReference>
<dbReference type="Gene3D" id="3.40.50.1450">
    <property type="entry name" value="HybD-like"/>
    <property type="match status" value="1"/>
</dbReference>
<evidence type="ECO:0008006" key="6">
    <source>
        <dbReference type="Google" id="ProtNLM"/>
    </source>
</evidence>
<dbReference type="EMBL" id="BART01003803">
    <property type="protein sequence ID" value="GAG61747.1"/>
    <property type="molecule type" value="Genomic_DNA"/>
</dbReference>
<dbReference type="CDD" id="cd06067">
    <property type="entry name" value="H2MP_MemB-H2evol"/>
    <property type="match status" value="1"/>
</dbReference>
<dbReference type="InterPro" id="IPR023430">
    <property type="entry name" value="Pept_HybD-like_dom_sf"/>
</dbReference>
<comment type="caution">
    <text evidence="5">The sequence shown here is derived from an EMBL/GenBank/DDBJ whole genome shotgun (WGS) entry which is preliminary data.</text>
</comment>
<sequence>MDSKDYILMGIGNMLRGDDGIGSIIAQSFKDRDWLSIDCGVVPENFTSIIKKNRPDLVVIIDAVEMDLKSGEFRIISPDRISALHLTTHSMPLSFLISYLKEYTQKLIFIGIQPKIIDYSNSVSPEVLKSFEEIIKILKGKNLNSLKNYRTMIFIIYFY</sequence>
<dbReference type="Pfam" id="PF01750">
    <property type="entry name" value="HycI"/>
    <property type="match status" value="1"/>
</dbReference>
<keyword evidence="4" id="KW-0378">Hydrolase</keyword>
<name>X0ZUW1_9ZZZZ</name>
<evidence type="ECO:0000256" key="3">
    <source>
        <dbReference type="ARBA" id="ARBA00022750"/>
    </source>
</evidence>